<evidence type="ECO:0000313" key="2">
    <source>
        <dbReference type="EMBL" id="MEU3709256.1"/>
    </source>
</evidence>
<dbReference type="EMBL" id="JBEZVI010000002">
    <property type="protein sequence ID" value="MEU3709256.1"/>
    <property type="molecule type" value="Genomic_DNA"/>
</dbReference>
<dbReference type="Proteomes" id="UP001550853">
    <property type="component" value="Unassembled WGS sequence"/>
</dbReference>
<dbReference type="RefSeq" id="WP_051739978.1">
    <property type="nucleotide sequence ID" value="NZ_JBEZVI010000002.1"/>
</dbReference>
<dbReference type="Pfam" id="PF19379">
    <property type="entry name" value="DUF5954"/>
    <property type="match status" value="1"/>
</dbReference>
<name>A0ABV2YU34_9ACTN</name>
<accession>A0ABV2YU34</accession>
<comment type="caution">
    <text evidence="2">The sequence shown here is derived from an EMBL/GenBank/DDBJ whole genome shotgun (WGS) entry which is preliminary data.</text>
</comment>
<proteinExistence type="predicted"/>
<evidence type="ECO:0000256" key="1">
    <source>
        <dbReference type="SAM" id="MobiDB-lite"/>
    </source>
</evidence>
<keyword evidence="3" id="KW-1185">Reference proteome</keyword>
<sequence length="336" mass="36603">MTEDGEEVPAYRTIRVTAQDGPVAELSEEEAWRARERYPEILGTGGPVFCAAREREQGGWEVRCVGGSGPQTARDALAAEFRRRARRSARTAHAPAYLAAAARLERERPDELTVLGERYRVVRCEEFVRMGPDGPEPPRPSDPDPAMCGDACRPGRTKGFVIDPAVGTGMSDGVLKLDLLQFVRAAGSAPPEVERDERRAAVSHPGGVLLPAAFLVAERTGGEWQAHTASCDTPQDARDALTMWLRVLAPVTLKLTGAEREAYERAGDRLARRPGNDVRVEGRPGRCFKVVRVERLVRIGPDGPEGPRPSDVDPDTPAAERARRPDVAPDRGQSHG</sequence>
<reference evidence="2 3" key="1">
    <citation type="submission" date="2024-06" db="EMBL/GenBank/DDBJ databases">
        <title>The Natural Products Discovery Center: Release of the First 8490 Sequenced Strains for Exploring Actinobacteria Biosynthetic Diversity.</title>
        <authorList>
            <person name="Kalkreuter E."/>
            <person name="Kautsar S.A."/>
            <person name="Yang D."/>
            <person name="Bader C.D."/>
            <person name="Teijaro C.N."/>
            <person name="Fluegel L."/>
            <person name="Davis C.M."/>
            <person name="Simpson J.R."/>
            <person name="Lauterbach L."/>
            <person name="Steele A.D."/>
            <person name="Gui C."/>
            <person name="Meng S."/>
            <person name="Li G."/>
            <person name="Viehrig K."/>
            <person name="Ye F."/>
            <person name="Su P."/>
            <person name="Kiefer A.F."/>
            <person name="Nichols A."/>
            <person name="Cepeda A.J."/>
            <person name="Yan W."/>
            <person name="Fan B."/>
            <person name="Jiang Y."/>
            <person name="Adhikari A."/>
            <person name="Zheng C.-J."/>
            <person name="Schuster L."/>
            <person name="Cowan T.M."/>
            <person name="Smanski M.J."/>
            <person name="Chevrette M.G."/>
            <person name="De Carvalho L.P.S."/>
            <person name="Shen B."/>
        </authorList>
    </citation>
    <scope>NUCLEOTIDE SEQUENCE [LARGE SCALE GENOMIC DNA]</scope>
    <source>
        <strain evidence="2 3">NPDC033039</strain>
    </source>
</reference>
<feature type="region of interest" description="Disordered" evidence="1">
    <location>
        <begin position="298"/>
        <end position="336"/>
    </location>
</feature>
<organism evidence="2 3">
    <name type="scientific">Streptomyces catenulae</name>
    <dbReference type="NCBI Taxonomy" id="66875"/>
    <lineage>
        <taxon>Bacteria</taxon>
        <taxon>Bacillati</taxon>
        <taxon>Actinomycetota</taxon>
        <taxon>Actinomycetes</taxon>
        <taxon>Kitasatosporales</taxon>
        <taxon>Streptomycetaceae</taxon>
        <taxon>Streptomyces</taxon>
    </lineage>
</organism>
<protein>
    <submittedName>
        <fullName evidence="2">DUF5954 family protein</fullName>
    </submittedName>
</protein>
<dbReference type="InterPro" id="IPR045998">
    <property type="entry name" value="DUF5954"/>
</dbReference>
<feature type="compositionally biased region" description="Basic and acidic residues" evidence="1">
    <location>
        <begin position="318"/>
        <end position="336"/>
    </location>
</feature>
<gene>
    <name evidence="2" type="ORF">AB0E61_04050</name>
</gene>
<evidence type="ECO:0000313" key="3">
    <source>
        <dbReference type="Proteomes" id="UP001550853"/>
    </source>
</evidence>